<sequence length="202" mass="21882">MGVCSTVGIKSSATLVANLTLKGTCAFPGEQNVVSYEVLDIEDGLQSLDSWPMGVCSTVGIKSSATLVANLTLKGTCAFPGEQRMRICDMEYEKVVRNIKEFLDLIFHGFRGDFRDGRSDHLTQKRQLLPDLNGTKCVQQNAVGRVHHPININILCSPGNAHVPFSVKLATKVALDFMPTVEQTPIGQLSKLCSPSSISNTS</sequence>
<dbReference type="Proteomes" id="UP000054630">
    <property type="component" value="Unassembled WGS sequence"/>
</dbReference>
<comment type="caution">
    <text evidence="1">The sequence shown here is derived from an EMBL/GenBank/DDBJ whole genome shotgun (WGS) entry which is preliminary data.</text>
</comment>
<keyword evidence="2" id="KW-1185">Reference proteome</keyword>
<evidence type="ECO:0000313" key="1">
    <source>
        <dbReference type="EMBL" id="KRX16582.1"/>
    </source>
</evidence>
<protein>
    <submittedName>
        <fullName evidence="1">Uncharacterized protein</fullName>
    </submittedName>
</protein>
<accession>A0A0V0RQ09</accession>
<reference evidence="1 2" key="1">
    <citation type="submission" date="2015-01" db="EMBL/GenBank/DDBJ databases">
        <title>Evolution of Trichinella species and genotypes.</title>
        <authorList>
            <person name="Korhonen P.K."/>
            <person name="Edoardo P."/>
            <person name="Giuseppe L.R."/>
            <person name="Gasser R.B."/>
        </authorList>
    </citation>
    <scope>NUCLEOTIDE SEQUENCE [LARGE SCALE GENOMIC DNA]</scope>
    <source>
        <strain evidence="1">ISS37</strain>
    </source>
</reference>
<dbReference type="EMBL" id="JYDL01000103">
    <property type="protein sequence ID" value="KRX16582.1"/>
    <property type="molecule type" value="Genomic_DNA"/>
</dbReference>
<gene>
    <name evidence="1" type="ORF">T07_7021</name>
</gene>
<dbReference type="AlphaFoldDB" id="A0A0V0RQ09"/>
<evidence type="ECO:0000313" key="2">
    <source>
        <dbReference type="Proteomes" id="UP000054630"/>
    </source>
</evidence>
<organism evidence="1 2">
    <name type="scientific">Trichinella nelsoni</name>
    <dbReference type="NCBI Taxonomy" id="6336"/>
    <lineage>
        <taxon>Eukaryota</taxon>
        <taxon>Metazoa</taxon>
        <taxon>Ecdysozoa</taxon>
        <taxon>Nematoda</taxon>
        <taxon>Enoplea</taxon>
        <taxon>Dorylaimia</taxon>
        <taxon>Trichinellida</taxon>
        <taxon>Trichinellidae</taxon>
        <taxon>Trichinella</taxon>
    </lineage>
</organism>
<proteinExistence type="predicted"/>
<name>A0A0V0RQ09_9BILA</name>
<dbReference type="OrthoDB" id="10431556at2759"/>